<dbReference type="RefSeq" id="WP_118314482.1">
    <property type="nucleotide sequence ID" value="NZ_CATVSP010000186.1"/>
</dbReference>
<comment type="caution">
    <text evidence="3">The sequence shown here is derived from an EMBL/GenBank/DDBJ whole genome shotgun (WGS) entry which is preliminary data.</text>
</comment>
<keyword evidence="1" id="KW-0472">Membrane</keyword>
<protein>
    <submittedName>
        <fullName evidence="3">Uncharacterized protein</fullName>
    </submittedName>
</protein>
<dbReference type="AlphaFoldDB" id="A0A415UG69"/>
<sequence length="78" mass="8208">MIKAKKIKTAIITHTKEFLSDESGMEFLQLAIVIVIVAGLIVVMQRLGKAIYSKIGGAADQVEGMDTNLDSGNSGGGN</sequence>
<dbReference type="EMBL" id="QRNJ01000025">
    <property type="protein sequence ID" value="RHK39456.1"/>
    <property type="molecule type" value="Genomic_DNA"/>
</dbReference>
<accession>A0A415UG69</accession>
<keyword evidence="1" id="KW-0812">Transmembrane</keyword>
<organism evidence="3 5">
    <name type="scientific">Anaerobutyricum hallii</name>
    <dbReference type="NCBI Taxonomy" id="39488"/>
    <lineage>
        <taxon>Bacteria</taxon>
        <taxon>Bacillati</taxon>
        <taxon>Bacillota</taxon>
        <taxon>Clostridia</taxon>
        <taxon>Lachnospirales</taxon>
        <taxon>Lachnospiraceae</taxon>
        <taxon>Anaerobutyricum</taxon>
    </lineage>
</organism>
<dbReference type="EMBL" id="QRQO01000003">
    <property type="protein sequence ID" value="RHN17166.1"/>
    <property type="molecule type" value="Genomic_DNA"/>
</dbReference>
<name>A0A415UG69_9FIRM</name>
<reference evidence="4 5" key="1">
    <citation type="submission" date="2018-08" db="EMBL/GenBank/DDBJ databases">
        <title>A genome reference for cultivated species of the human gut microbiota.</title>
        <authorList>
            <person name="Zou Y."/>
            <person name="Xue W."/>
            <person name="Luo G."/>
        </authorList>
    </citation>
    <scope>NUCLEOTIDE SEQUENCE [LARGE SCALE GENOMIC DNA]</scope>
    <source>
        <strain evidence="3 5">AF31-17AC</strain>
        <strain evidence="2 4">AF45-14BH</strain>
    </source>
</reference>
<evidence type="ECO:0000313" key="4">
    <source>
        <dbReference type="Proteomes" id="UP000283497"/>
    </source>
</evidence>
<evidence type="ECO:0000313" key="2">
    <source>
        <dbReference type="EMBL" id="RHK39456.1"/>
    </source>
</evidence>
<evidence type="ECO:0000256" key="1">
    <source>
        <dbReference type="SAM" id="Phobius"/>
    </source>
</evidence>
<evidence type="ECO:0000313" key="3">
    <source>
        <dbReference type="EMBL" id="RHN17166.1"/>
    </source>
</evidence>
<proteinExistence type="predicted"/>
<dbReference type="Proteomes" id="UP000283700">
    <property type="component" value="Unassembled WGS sequence"/>
</dbReference>
<dbReference type="Proteomes" id="UP000283497">
    <property type="component" value="Unassembled WGS sequence"/>
</dbReference>
<keyword evidence="1" id="KW-1133">Transmembrane helix</keyword>
<gene>
    <name evidence="2" type="ORF">DW068_07665</name>
    <name evidence="3" type="ORF">DWZ29_01530</name>
</gene>
<evidence type="ECO:0000313" key="5">
    <source>
        <dbReference type="Proteomes" id="UP000283700"/>
    </source>
</evidence>
<feature type="transmembrane region" description="Helical" evidence="1">
    <location>
        <begin position="27"/>
        <end position="44"/>
    </location>
</feature>